<keyword evidence="1" id="KW-0812">Transmembrane</keyword>
<gene>
    <name evidence="2" type="ORF">GCM10010211_40210</name>
</gene>
<dbReference type="EMBL" id="BMRP01000013">
    <property type="protein sequence ID" value="GGU70499.1"/>
    <property type="molecule type" value="Genomic_DNA"/>
</dbReference>
<keyword evidence="1" id="KW-0472">Membrane</keyword>
<feature type="transmembrane region" description="Helical" evidence="1">
    <location>
        <begin position="118"/>
        <end position="140"/>
    </location>
</feature>
<reference evidence="3" key="1">
    <citation type="journal article" date="2019" name="Int. J. Syst. Evol. Microbiol.">
        <title>The Global Catalogue of Microorganisms (GCM) 10K type strain sequencing project: providing services to taxonomists for standard genome sequencing and annotation.</title>
        <authorList>
            <consortium name="The Broad Institute Genomics Platform"/>
            <consortium name="The Broad Institute Genome Sequencing Center for Infectious Disease"/>
            <person name="Wu L."/>
            <person name="Ma J."/>
        </authorList>
    </citation>
    <scope>NUCLEOTIDE SEQUENCE [LARGE SCALE GENOMIC DNA]</scope>
    <source>
        <strain evidence="3">JCM 3399</strain>
    </source>
</reference>
<keyword evidence="1" id="KW-1133">Transmembrane helix</keyword>
<dbReference type="RefSeq" id="WP_189301839.1">
    <property type="nucleotide sequence ID" value="NZ_BMRP01000013.1"/>
</dbReference>
<proteinExistence type="predicted"/>
<protein>
    <recommendedName>
        <fullName evidence="4">DUF3592 domain-containing protein</fullName>
    </recommendedName>
</protein>
<sequence>MGAGALAVLAGFTAFGGLVAALAGAYGLRQTRRLTRAGVRAQALVKISPGRAAGEPAPPRPLLQFATEDGRVMEIVCPVPSTRRHPLRDGDQVSVAYDPADPRTAVVHGRERLALERAFLTAGTAIVALALGLLAVALLVR</sequence>
<organism evidence="2 3">
    <name type="scientific">Streptomyces albospinus</name>
    <dbReference type="NCBI Taxonomy" id="285515"/>
    <lineage>
        <taxon>Bacteria</taxon>
        <taxon>Bacillati</taxon>
        <taxon>Actinomycetota</taxon>
        <taxon>Actinomycetes</taxon>
        <taxon>Kitasatosporales</taxon>
        <taxon>Streptomycetaceae</taxon>
        <taxon>Streptomyces</taxon>
    </lineage>
</organism>
<comment type="caution">
    <text evidence="2">The sequence shown here is derived from an EMBL/GenBank/DDBJ whole genome shotgun (WGS) entry which is preliminary data.</text>
</comment>
<feature type="transmembrane region" description="Helical" evidence="1">
    <location>
        <begin position="6"/>
        <end position="28"/>
    </location>
</feature>
<evidence type="ECO:0008006" key="4">
    <source>
        <dbReference type="Google" id="ProtNLM"/>
    </source>
</evidence>
<evidence type="ECO:0000313" key="3">
    <source>
        <dbReference type="Proteomes" id="UP000654471"/>
    </source>
</evidence>
<keyword evidence="3" id="KW-1185">Reference proteome</keyword>
<name>A0ABQ2V817_9ACTN</name>
<dbReference type="Proteomes" id="UP000654471">
    <property type="component" value="Unassembled WGS sequence"/>
</dbReference>
<evidence type="ECO:0000256" key="1">
    <source>
        <dbReference type="SAM" id="Phobius"/>
    </source>
</evidence>
<evidence type="ECO:0000313" key="2">
    <source>
        <dbReference type="EMBL" id="GGU70499.1"/>
    </source>
</evidence>
<accession>A0ABQ2V817</accession>